<evidence type="ECO:0000313" key="2">
    <source>
        <dbReference type="EMBL" id="KAK3584166.1"/>
    </source>
</evidence>
<comment type="caution">
    <text evidence="2">The sequence shown here is derived from an EMBL/GenBank/DDBJ whole genome shotgun (WGS) entry which is preliminary data.</text>
</comment>
<name>A0AAE0S2H5_9BIVA</name>
<dbReference type="InterPro" id="IPR010978">
    <property type="entry name" value="tRNA-bd_arm"/>
</dbReference>
<dbReference type="GO" id="GO:0005524">
    <property type="term" value="F:ATP binding"/>
    <property type="evidence" value="ECO:0007669"/>
    <property type="project" value="InterPro"/>
</dbReference>
<reference evidence="2" key="3">
    <citation type="submission" date="2023-05" db="EMBL/GenBank/DDBJ databases">
        <authorList>
            <person name="Smith C.H."/>
        </authorList>
    </citation>
    <scope>NUCLEOTIDE SEQUENCE</scope>
    <source>
        <strain evidence="2">CHS0354</strain>
        <tissue evidence="2">Mantle</tissue>
    </source>
</reference>
<keyword evidence="3" id="KW-1185">Reference proteome</keyword>
<reference evidence="2" key="2">
    <citation type="journal article" date="2021" name="Genome Biol. Evol.">
        <title>Developing a high-quality reference genome for a parasitic bivalve with doubly uniparental inheritance (Bivalvia: Unionida).</title>
        <authorList>
            <person name="Smith C.H."/>
        </authorList>
    </citation>
    <scope>NUCLEOTIDE SEQUENCE</scope>
    <source>
        <strain evidence="2">CHS0354</strain>
        <tissue evidence="2">Mantle</tissue>
    </source>
</reference>
<protein>
    <recommendedName>
        <fullName evidence="1">Phenylalanine-tRNA ligase class II N-terminal domain-containing protein</fullName>
    </recommendedName>
</protein>
<evidence type="ECO:0000313" key="3">
    <source>
        <dbReference type="Proteomes" id="UP001195483"/>
    </source>
</evidence>
<dbReference type="Gene3D" id="3.30.930.10">
    <property type="entry name" value="Bira Bifunctional Protein, Domain 2"/>
    <property type="match status" value="1"/>
</dbReference>
<feature type="domain" description="Phenylalanine-tRNA ligase class II N-terminal" evidence="1">
    <location>
        <begin position="21"/>
        <end position="85"/>
    </location>
</feature>
<dbReference type="GO" id="GO:0006432">
    <property type="term" value="P:phenylalanyl-tRNA aminoacylation"/>
    <property type="evidence" value="ECO:0007669"/>
    <property type="project" value="InterPro"/>
</dbReference>
<dbReference type="InterPro" id="IPR004188">
    <property type="entry name" value="Phe-tRNA_ligase_II_N"/>
</dbReference>
<gene>
    <name evidence="2" type="ORF">CHS0354_035247</name>
</gene>
<proteinExistence type="predicted"/>
<reference evidence="2" key="1">
    <citation type="journal article" date="2021" name="Genome Biol. Evol.">
        <title>A High-Quality Reference Genome for a Parasitic Bivalve with Doubly Uniparental Inheritance (Bivalvia: Unionida).</title>
        <authorList>
            <person name="Smith C.H."/>
        </authorList>
    </citation>
    <scope>NUCLEOTIDE SEQUENCE</scope>
    <source>
        <strain evidence="2">CHS0354</strain>
    </source>
</reference>
<dbReference type="GO" id="GO:0004826">
    <property type="term" value="F:phenylalanine-tRNA ligase activity"/>
    <property type="evidence" value="ECO:0007669"/>
    <property type="project" value="InterPro"/>
</dbReference>
<dbReference type="GO" id="GO:0005737">
    <property type="term" value="C:cytoplasm"/>
    <property type="evidence" value="ECO:0007669"/>
    <property type="project" value="InterPro"/>
</dbReference>
<dbReference type="EMBL" id="JAEAOA010002069">
    <property type="protein sequence ID" value="KAK3584166.1"/>
    <property type="molecule type" value="Genomic_DNA"/>
</dbReference>
<sequence>MTDDLIRLKDSVLNKLRATVSLKELEELHTKVFGRNGEFTAASKKMSEILPEERAAFGKILNSVKTELTDALEKAGKTLRMKELSSATANEWIDVTADKEPFLRRRTSSVVCGTI</sequence>
<dbReference type="Pfam" id="PF02912">
    <property type="entry name" value="Phe_tRNA-synt_N"/>
    <property type="match status" value="1"/>
</dbReference>
<accession>A0AAE0S2H5</accession>
<organism evidence="2 3">
    <name type="scientific">Potamilus streckersoni</name>
    <dbReference type="NCBI Taxonomy" id="2493646"/>
    <lineage>
        <taxon>Eukaryota</taxon>
        <taxon>Metazoa</taxon>
        <taxon>Spiralia</taxon>
        <taxon>Lophotrochozoa</taxon>
        <taxon>Mollusca</taxon>
        <taxon>Bivalvia</taxon>
        <taxon>Autobranchia</taxon>
        <taxon>Heteroconchia</taxon>
        <taxon>Palaeoheterodonta</taxon>
        <taxon>Unionida</taxon>
        <taxon>Unionoidea</taxon>
        <taxon>Unionidae</taxon>
        <taxon>Ambleminae</taxon>
        <taxon>Lampsilini</taxon>
        <taxon>Potamilus</taxon>
    </lineage>
</organism>
<dbReference type="InterPro" id="IPR045864">
    <property type="entry name" value="aa-tRNA-synth_II/BPL/LPL"/>
</dbReference>
<dbReference type="Proteomes" id="UP001195483">
    <property type="component" value="Unassembled WGS sequence"/>
</dbReference>
<dbReference type="AlphaFoldDB" id="A0AAE0S2H5"/>
<evidence type="ECO:0000259" key="1">
    <source>
        <dbReference type="Pfam" id="PF02912"/>
    </source>
</evidence>
<dbReference type="SUPFAM" id="SSF46589">
    <property type="entry name" value="tRNA-binding arm"/>
    <property type="match status" value="1"/>
</dbReference>